<evidence type="ECO:0000259" key="5">
    <source>
        <dbReference type="SMART" id="SM00363"/>
    </source>
</evidence>
<keyword evidence="7" id="KW-1185">Reference proteome</keyword>
<reference evidence="7" key="1">
    <citation type="journal article" date="2019" name="Int. J. Syst. Evol. Microbiol.">
        <title>The Global Catalogue of Microorganisms (GCM) 10K type strain sequencing project: providing services to taxonomists for standard genome sequencing and annotation.</title>
        <authorList>
            <consortium name="The Broad Institute Genomics Platform"/>
            <consortium name="The Broad Institute Genome Sequencing Center for Infectious Disease"/>
            <person name="Wu L."/>
            <person name="Ma J."/>
        </authorList>
    </citation>
    <scope>NUCLEOTIDE SEQUENCE [LARGE SCALE GENOMIC DNA]</scope>
    <source>
        <strain evidence="7">JCM 19015</strain>
    </source>
</reference>
<dbReference type="Gene3D" id="3.40.50.150">
    <property type="entry name" value="Vaccinia Virus protein VP39"/>
    <property type="match status" value="1"/>
</dbReference>
<dbReference type="PIRSF" id="PIRSF005578">
    <property type="entry name" value="TlyA"/>
    <property type="match status" value="1"/>
</dbReference>
<evidence type="ECO:0000256" key="4">
    <source>
        <dbReference type="SAM" id="MobiDB-lite"/>
    </source>
</evidence>
<evidence type="ECO:0000313" key="6">
    <source>
        <dbReference type="EMBL" id="GAA4739594.1"/>
    </source>
</evidence>
<dbReference type="SUPFAM" id="SSF53335">
    <property type="entry name" value="S-adenosyl-L-methionine-dependent methyltransferases"/>
    <property type="match status" value="1"/>
</dbReference>
<dbReference type="PANTHER" id="PTHR32319">
    <property type="entry name" value="BACTERIAL HEMOLYSIN-LIKE PROTEIN"/>
    <property type="match status" value="1"/>
</dbReference>
<dbReference type="InterPro" id="IPR029063">
    <property type="entry name" value="SAM-dependent_MTases_sf"/>
</dbReference>
<evidence type="ECO:0000256" key="3">
    <source>
        <dbReference type="PROSITE-ProRule" id="PRU00182"/>
    </source>
</evidence>
<dbReference type="SUPFAM" id="SSF55174">
    <property type="entry name" value="Alpha-L RNA-binding motif"/>
    <property type="match status" value="1"/>
</dbReference>
<keyword evidence="1 3" id="KW-0694">RNA-binding</keyword>
<feature type="compositionally biased region" description="Basic and acidic residues" evidence="4">
    <location>
        <begin position="262"/>
        <end position="272"/>
    </location>
</feature>
<dbReference type="InterPro" id="IPR004538">
    <property type="entry name" value="Hemolysin_A/TlyA"/>
</dbReference>
<dbReference type="SMART" id="SM00363">
    <property type="entry name" value="S4"/>
    <property type="match status" value="1"/>
</dbReference>
<evidence type="ECO:0000256" key="2">
    <source>
        <dbReference type="ARBA" id="ARBA00029460"/>
    </source>
</evidence>
<evidence type="ECO:0000256" key="1">
    <source>
        <dbReference type="ARBA" id="ARBA00022884"/>
    </source>
</evidence>
<dbReference type="Proteomes" id="UP001500121">
    <property type="component" value="Unassembled WGS sequence"/>
</dbReference>
<dbReference type="CDD" id="cd00165">
    <property type="entry name" value="S4"/>
    <property type="match status" value="1"/>
</dbReference>
<comment type="similarity">
    <text evidence="2">Belongs to the TlyA family.</text>
</comment>
<feature type="domain" description="RNA-binding S4" evidence="5">
    <location>
        <begin position="4"/>
        <end position="65"/>
    </location>
</feature>
<sequence>MSDERLDLALVERGLARSRTAAQGAIKDGHVRVDGATVTRPGLRVGDDAEIEVESVNGWVGRAAGKLDAALDAFSVDVRGRTALDLGASTGGFTQVLLERGAASVVALDVGHDQLVPELREDPRVVVVEGENARSLTPERLTELSGSAAPPEVVVADLSFISLAMILPAIVAVADPEADVICLVKPQFEVGRTKVRVGLVPDPADRESAVRSVLDTAASLGLRTAGVMASPLVGAHGNREVLVHLHRSRGSDPAEWSTSIERSVRPDAGEVA</sequence>
<dbReference type="EMBL" id="BAABLP010000002">
    <property type="protein sequence ID" value="GAA4739594.1"/>
    <property type="molecule type" value="Genomic_DNA"/>
</dbReference>
<gene>
    <name evidence="6" type="primary">tlyA</name>
    <name evidence="6" type="ORF">GCM10025783_07920</name>
</gene>
<dbReference type="PROSITE" id="PS50889">
    <property type="entry name" value="S4"/>
    <property type="match status" value="1"/>
</dbReference>
<dbReference type="InterPro" id="IPR036986">
    <property type="entry name" value="S4_RNA-bd_sf"/>
</dbReference>
<dbReference type="Gene3D" id="3.10.290.10">
    <property type="entry name" value="RNA-binding S4 domain"/>
    <property type="match status" value="1"/>
</dbReference>
<dbReference type="Pfam" id="PF01728">
    <property type="entry name" value="FtsJ"/>
    <property type="match status" value="1"/>
</dbReference>
<organism evidence="6 7">
    <name type="scientific">Amnibacterium soli</name>
    <dbReference type="NCBI Taxonomy" id="1282736"/>
    <lineage>
        <taxon>Bacteria</taxon>
        <taxon>Bacillati</taxon>
        <taxon>Actinomycetota</taxon>
        <taxon>Actinomycetes</taxon>
        <taxon>Micrococcales</taxon>
        <taxon>Microbacteriaceae</taxon>
        <taxon>Amnibacterium</taxon>
    </lineage>
</organism>
<dbReference type="InterPro" id="IPR002877">
    <property type="entry name" value="RNA_MeTrfase_FtsJ_dom"/>
</dbReference>
<dbReference type="CDD" id="cd02440">
    <property type="entry name" value="AdoMet_MTases"/>
    <property type="match status" value="1"/>
</dbReference>
<dbReference type="Pfam" id="PF01479">
    <property type="entry name" value="S4"/>
    <property type="match status" value="1"/>
</dbReference>
<feature type="region of interest" description="Disordered" evidence="4">
    <location>
        <begin position="251"/>
        <end position="272"/>
    </location>
</feature>
<accession>A0ABP8YVE5</accession>
<dbReference type="InterPro" id="IPR047048">
    <property type="entry name" value="TlyA"/>
</dbReference>
<proteinExistence type="inferred from homology"/>
<evidence type="ECO:0000313" key="7">
    <source>
        <dbReference type="Proteomes" id="UP001500121"/>
    </source>
</evidence>
<comment type="caution">
    <text evidence="6">The sequence shown here is derived from an EMBL/GenBank/DDBJ whole genome shotgun (WGS) entry which is preliminary data.</text>
</comment>
<protein>
    <submittedName>
        <fullName evidence="6">16S/23S rRNA (Cytidine-2'-O)-methyltransferase TlyA</fullName>
    </submittedName>
</protein>
<dbReference type="PANTHER" id="PTHR32319:SF0">
    <property type="entry name" value="BACTERIAL HEMOLYSIN-LIKE PROTEIN"/>
    <property type="match status" value="1"/>
</dbReference>
<dbReference type="NCBIfam" id="TIGR00478">
    <property type="entry name" value="tly"/>
    <property type="match status" value="1"/>
</dbReference>
<dbReference type="InterPro" id="IPR002942">
    <property type="entry name" value="S4_RNA-bd"/>
</dbReference>
<name>A0ABP8YVE5_9MICO</name>
<dbReference type="RefSeq" id="WP_345479692.1">
    <property type="nucleotide sequence ID" value="NZ_BAABLP010000002.1"/>
</dbReference>